<name>A0A2T0TCK9_9PSEU</name>
<feature type="signal peptide" evidence="2">
    <location>
        <begin position="1"/>
        <end position="20"/>
    </location>
</feature>
<dbReference type="InterPro" id="IPR007343">
    <property type="entry name" value="Uncharacterised_pept_Zn_put"/>
</dbReference>
<evidence type="ECO:0000313" key="4">
    <source>
        <dbReference type="Proteomes" id="UP000239494"/>
    </source>
</evidence>
<reference evidence="3 4" key="1">
    <citation type="submission" date="2018-03" db="EMBL/GenBank/DDBJ databases">
        <title>Genomic Encyclopedia of Archaeal and Bacterial Type Strains, Phase II (KMG-II): from individual species to whole genera.</title>
        <authorList>
            <person name="Goeker M."/>
        </authorList>
    </citation>
    <scope>NUCLEOTIDE SEQUENCE [LARGE SCALE GENOMIC DNA]</scope>
    <source>
        <strain evidence="3 4">DSM 44720</strain>
    </source>
</reference>
<dbReference type="EMBL" id="PVTF01000003">
    <property type="protein sequence ID" value="PRY43368.1"/>
    <property type="molecule type" value="Genomic_DNA"/>
</dbReference>
<comment type="caution">
    <text evidence="3">The sequence shown here is derived from an EMBL/GenBank/DDBJ whole genome shotgun (WGS) entry which is preliminary data.</text>
</comment>
<dbReference type="GO" id="GO:0006508">
    <property type="term" value="P:proteolysis"/>
    <property type="evidence" value="ECO:0007669"/>
    <property type="project" value="UniProtKB-KW"/>
</dbReference>
<keyword evidence="3" id="KW-0378">Hydrolase</keyword>
<dbReference type="GO" id="GO:0008237">
    <property type="term" value="F:metallopeptidase activity"/>
    <property type="evidence" value="ECO:0007669"/>
    <property type="project" value="UniProtKB-KW"/>
</dbReference>
<evidence type="ECO:0000256" key="2">
    <source>
        <dbReference type="SAM" id="SignalP"/>
    </source>
</evidence>
<feature type="chain" id="PRO_5015555813" evidence="2">
    <location>
        <begin position="21"/>
        <end position="449"/>
    </location>
</feature>
<keyword evidence="2" id="KW-0732">Signal</keyword>
<keyword evidence="4" id="KW-1185">Reference proteome</keyword>
<dbReference type="RefSeq" id="WP_106186962.1">
    <property type="nucleotide sequence ID" value="NZ_PVTF01000003.1"/>
</dbReference>
<organism evidence="3 4">
    <name type="scientific">Umezawaea tangerina</name>
    <dbReference type="NCBI Taxonomy" id="84725"/>
    <lineage>
        <taxon>Bacteria</taxon>
        <taxon>Bacillati</taxon>
        <taxon>Actinomycetota</taxon>
        <taxon>Actinomycetes</taxon>
        <taxon>Pseudonocardiales</taxon>
        <taxon>Pseudonocardiaceae</taxon>
        <taxon>Umezawaea</taxon>
    </lineage>
</organism>
<evidence type="ECO:0000256" key="1">
    <source>
        <dbReference type="SAM" id="MobiDB-lite"/>
    </source>
</evidence>
<dbReference type="SUPFAM" id="SSF55486">
    <property type="entry name" value="Metalloproteases ('zincins'), catalytic domain"/>
    <property type="match status" value="1"/>
</dbReference>
<dbReference type="OrthoDB" id="5168289at2"/>
<feature type="region of interest" description="Disordered" evidence="1">
    <location>
        <begin position="40"/>
        <end position="64"/>
    </location>
</feature>
<keyword evidence="3" id="KW-0645">Protease</keyword>
<accession>A0A2T0TCK9</accession>
<dbReference type="PROSITE" id="PS51257">
    <property type="entry name" value="PROKAR_LIPOPROTEIN"/>
    <property type="match status" value="1"/>
</dbReference>
<sequence>MRFLLVAVVSAALLAGCAQSVPGKPSDSPKADPLKVAGLEITTGDSGPKPGAPASGRTAANSDGGAVDQLATSAVADVEAYWEEQFPVAFDAEFTPVRRLVSYDSRGANLRLCGTDTKGLVNAFYCSADDVVAWDRGQLLPSFDAISSVAVLAHEMGHAVQFRLGGGGNAPSIVKEQQADCYAGNYFRWVAEGRSTRFRVSTGTGLNQILATLFAIRDSAGGEFDAKGAHGTAFDRVTAFQFGFAEDPRRCAAIDLAEITRRSTQEAFGAEDRDIGFGQGNLRVDDEAELLNLKATLRAAFPGVQVRWDGGCADTTPASYCSGGVVGIDLAGLAELGTIGDFAAFGSVASRYAVAVQDSMGLPVTGVVAGQRTACLTGLWASTIVRSRGAELAISPGDLDEAVVELLSRDSLIAGDAKGVTIPSGFARVEAFRDGFLTGSADTCTTRYR</sequence>
<proteinExistence type="predicted"/>
<dbReference type="AlphaFoldDB" id="A0A2T0TCK9"/>
<dbReference type="Pfam" id="PF04228">
    <property type="entry name" value="Zn_peptidase"/>
    <property type="match status" value="1"/>
</dbReference>
<protein>
    <submittedName>
        <fullName evidence="3">Putative metalloprotease</fullName>
    </submittedName>
</protein>
<keyword evidence="3" id="KW-0482">Metalloprotease</keyword>
<evidence type="ECO:0000313" key="3">
    <source>
        <dbReference type="EMBL" id="PRY43368.1"/>
    </source>
</evidence>
<dbReference type="Proteomes" id="UP000239494">
    <property type="component" value="Unassembled WGS sequence"/>
</dbReference>
<gene>
    <name evidence="3" type="ORF">CLV43_103111</name>
</gene>